<keyword evidence="1" id="KW-0812">Transmembrane</keyword>
<name>A0A7T1AL07_ATRLM</name>
<organism evidence="2 3">
    <name type="scientific">Atribacter laminatus</name>
    <dbReference type="NCBI Taxonomy" id="2847778"/>
    <lineage>
        <taxon>Bacteria</taxon>
        <taxon>Pseudomonadati</taxon>
        <taxon>Atribacterota</taxon>
        <taxon>Atribacteria</taxon>
        <taxon>Atribacterales</taxon>
        <taxon>Atribacteraceae</taxon>
        <taxon>Atribacter</taxon>
    </lineage>
</organism>
<gene>
    <name evidence="2" type="ORF">RT761_01071</name>
</gene>
<evidence type="ECO:0000256" key="1">
    <source>
        <dbReference type="SAM" id="Phobius"/>
    </source>
</evidence>
<protein>
    <submittedName>
        <fullName evidence="2">Uncharacterized protein</fullName>
    </submittedName>
</protein>
<accession>A0A7T1AL07</accession>
<reference evidence="2 3" key="1">
    <citation type="journal article" date="2021" name="Nat. Commun.">
        <title>Isolation of a member of the candidate phylum Atribacteria reveals a unique cell membrane structure.</title>
        <authorList>
            <person name="Taiki K."/>
            <person name="Nobu M.K."/>
            <person name="Kusada H."/>
            <person name="Meng X.-Y."/>
            <person name="Hosoki N."/>
            <person name="Uematsu K."/>
            <person name="Yoshioka H."/>
            <person name="Kamagata Y."/>
            <person name="Tamaki H."/>
        </authorList>
    </citation>
    <scope>NUCLEOTIDE SEQUENCE [LARGE SCALE GENOMIC DNA]</scope>
    <source>
        <strain evidence="2 3">RT761</strain>
    </source>
</reference>
<keyword evidence="1" id="KW-1133">Transmembrane helix</keyword>
<keyword evidence="3" id="KW-1185">Reference proteome</keyword>
<keyword evidence="1" id="KW-0472">Membrane</keyword>
<feature type="transmembrane region" description="Helical" evidence="1">
    <location>
        <begin position="6"/>
        <end position="25"/>
    </location>
</feature>
<dbReference type="EMBL" id="CP065383">
    <property type="protein sequence ID" value="QPM67858.1"/>
    <property type="molecule type" value="Genomic_DNA"/>
</dbReference>
<sequence length="103" mass="12333">MLIIFLFIVGIITSIILIVVLEWLWMIKNYTSEMANYTKSTAEYASFIYQNIFSSSEKESKEKKACIKEYFPYAEYVYMDRTPEEKIQADREDFILFKRKPVE</sequence>
<proteinExistence type="predicted"/>
<evidence type="ECO:0000313" key="2">
    <source>
        <dbReference type="EMBL" id="QPM67858.1"/>
    </source>
</evidence>
<dbReference type="AlphaFoldDB" id="A0A7T1AL07"/>
<evidence type="ECO:0000313" key="3">
    <source>
        <dbReference type="Proteomes" id="UP000594463"/>
    </source>
</evidence>
<dbReference type="Proteomes" id="UP000594463">
    <property type="component" value="Chromosome"/>
</dbReference>
<dbReference type="KEGG" id="alam:RT761_01071"/>